<sequence>MNQPPVVLLTERDALVAVDLKDALEHAGYRVLGPFASAADALALLRQQVPTVAILGLPLKDQSSLVLTAALRRCGVPFLIHADAVLTEPRAQELQGVPCLAKPALPSDIVALLEEICASASGGSALDAPVRWAGQAGDASNPFIRKLECFTALTDEDRAMLAQISAHPRVVPPHTDLVREGDAPDGVFLVMSGIACRHKLRASGARQIMAYLMPGDLCDLDVALLDTMDHTITTLSACTIVRISPETASDLLENHPRVARSLRLARLVDEATLREWLVNVGCRSAIERIAHLFCELLLRLRAVGLAGEDSYELPITQADLGDTTGLSNVHVNRVLQDLRRQGLIELRGKRLKILNLPRLKAMAEFKANYLHLGERAAA</sequence>
<reference evidence="7 8" key="1">
    <citation type="submission" date="2019-09" db="EMBL/GenBank/DDBJ databases">
        <title>YIM 48816 draft genome.</title>
        <authorList>
            <person name="Jiang L."/>
        </authorList>
    </citation>
    <scope>NUCLEOTIDE SEQUENCE [LARGE SCALE GENOMIC DNA]</scope>
    <source>
        <strain evidence="7 8">YIM 48816</strain>
    </source>
</reference>
<dbReference type="Proteomes" id="UP000474159">
    <property type="component" value="Unassembled WGS sequence"/>
</dbReference>
<proteinExistence type="predicted"/>
<evidence type="ECO:0000256" key="4">
    <source>
        <dbReference type="PROSITE-ProRule" id="PRU00169"/>
    </source>
</evidence>
<dbReference type="InterPro" id="IPR000595">
    <property type="entry name" value="cNMP-bd_dom"/>
</dbReference>
<dbReference type="EMBL" id="VZZK01000019">
    <property type="protein sequence ID" value="KAB1077666.1"/>
    <property type="molecule type" value="Genomic_DNA"/>
</dbReference>
<dbReference type="InterPro" id="IPR014710">
    <property type="entry name" value="RmlC-like_jellyroll"/>
</dbReference>
<dbReference type="Pfam" id="PF13545">
    <property type="entry name" value="HTH_Crp_2"/>
    <property type="match status" value="1"/>
</dbReference>
<dbReference type="GO" id="GO:0003677">
    <property type="term" value="F:DNA binding"/>
    <property type="evidence" value="ECO:0007669"/>
    <property type="project" value="UniProtKB-KW"/>
</dbReference>
<name>A0A6L3SYB6_9HYPH</name>
<dbReference type="InterPro" id="IPR036388">
    <property type="entry name" value="WH-like_DNA-bd_sf"/>
</dbReference>
<evidence type="ECO:0000259" key="6">
    <source>
        <dbReference type="PROSITE" id="PS51063"/>
    </source>
</evidence>
<dbReference type="CDD" id="cd00038">
    <property type="entry name" value="CAP_ED"/>
    <property type="match status" value="1"/>
</dbReference>
<dbReference type="InterPro" id="IPR018490">
    <property type="entry name" value="cNMP-bd_dom_sf"/>
</dbReference>
<dbReference type="PANTHER" id="PTHR24567">
    <property type="entry name" value="CRP FAMILY TRANSCRIPTIONAL REGULATORY PROTEIN"/>
    <property type="match status" value="1"/>
</dbReference>
<dbReference type="GO" id="GO:0000160">
    <property type="term" value="P:phosphorelay signal transduction system"/>
    <property type="evidence" value="ECO:0007669"/>
    <property type="project" value="InterPro"/>
</dbReference>
<keyword evidence="3" id="KW-0804">Transcription</keyword>
<comment type="caution">
    <text evidence="7">The sequence shown here is derived from an EMBL/GenBank/DDBJ whole genome shotgun (WGS) entry which is preliminary data.</text>
</comment>
<dbReference type="InterPro" id="IPR001789">
    <property type="entry name" value="Sig_transdc_resp-reg_receiver"/>
</dbReference>
<comment type="caution">
    <text evidence="4">Lacks conserved residue(s) required for the propagation of feature annotation.</text>
</comment>
<dbReference type="OrthoDB" id="7584044at2"/>
<dbReference type="PANTHER" id="PTHR24567:SF68">
    <property type="entry name" value="DNA-BINDING TRANSCRIPTIONAL DUAL REGULATOR CRP"/>
    <property type="match status" value="1"/>
</dbReference>
<dbReference type="PROSITE" id="PS50110">
    <property type="entry name" value="RESPONSE_REGULATORY"/>
    <property type="match status" value="1"/>
</dbReference>
<protein>
    <submittedName>
        <fullName evidence="7">Crp/Fnr family transcriptional regulator</fullName>
    </submittedName>
</protein>
<evidence type="ECO:0000259" key="5">
    <source>
        <dbReference type="PROSITE" id="PS50110"/>
    </source>
</evidence>
<evidence type="ECO:0000256" key="3">
    <source>
        <dbReference type="ARBA" id="ARBA00023163"/>
    </source>
</evidence>
<accession>A0A6L3SYB6</accession>
<dbReference type="InterPro" id="IPR012318">
    <property type="entry name" value="HTH_CRP"/>
</dbReference>
<dbReference type="SMART" id="SM00100">
    <property type="entry name" value="cNMP"/>
    <property type="match status" value="1"/>
</dbReference>
<dbReference type="SUPFAM" id="SSF46785">
    <property type="entry name" value="Winged helix' DNA-binding domain"/>
    <property type="match status" value="1"/>
</dbReference>
<keyword evidence="8" id="KW-1185">Reference proteome</keyword>
<feature type="domain" description="Response regulatory" evidence="5">
    <location>
        <begin position="6"/>
        <end position="117"/>
    </location>
</feature>
<feature type="domain" description="HTH crp-type" evidence="6">
    <location>
        <begin position="283"/>
        <end position="357"/>
    </location>
</feature>
<evidence type="ECO:0000313" key="7">
    <source>
        <dbReference type="EMBL" id="KAB1077666.1"/>
    </source>
</evidence>
<dbReference type="Gene3D" id="2.60.120.10">
    <property type="entry name" value="Jelly Rolls"/>
    <property type="match status" value="1"/>
</dbReference>
<dbReference type="SMART" id="SM00419">
    <property type="entry name" value="HTH_CRP"/>
    <property type="match status" value="1"/>
</dbReference>
<dbReference type="SUPFAM" id="SSF52172">
    <property type="entry name" value="CheY-like"/>
    <property type="match status" value="1"/>
</dbReference>
<evidence type="ECO:0000313" key="8">
    <source>
        <dbReference type="Proteomes" id="UP000474159"/>
    </source>
</evidence>
<dbReference type="PROSITE" id="PS51063">
    <property type="entry name" value="HTH_CRP_2"/>
    <property type="match status" value="1"/>
</dbReference>
<dbReference type="InterPro" id="IPR050397">
    <property type="entry name" value="Env_Response_Regulators"/>
</dbReference>
<organism evidence="7 8">
    <name type="scientific">Methylobacterium soli</name>
    <dbReference type="NCBI Taxonomy" id="553447"/>
    <lineage>
        <taxon>Bacteria</taxon>
        <taxon>Pseudomonadati</taxon>
        <taxon>Pseudomonadota</taxon>
        <taxon>Alphaproteobacteria</taxon>
        <taxon>Hyphomicrobiales</taxon>
        <taxon>Methylobacteriaceae</taxon>
        <taxon>Methylobacterium</taxon>
    </lineage>
</organism>
<dbReference type="Gene3D" id="1.10.10.10">
    <property type="entry name" value="Winged helix-like DNA-binding domain superfamily/Winged helix DNA-binding domain"/>
    <property type="match status" value="1"/>
</dbReference>
<dbReference type="InterPro" id="IPR036390">
    <property type="entry name" value="WH_DNA-bd_sf"/>
</dbReference>
<dbReference type="InterPro" id="IPR011006">
    <property type="entry name" value="CheY-like_superfamily"/>
</dbReference>
<evidence type="ECO:0000256" key="1">
    <source>
        <dbReference type="ARBA" id="ARBA00023015"/>
    </source>
</evidence>
<evidence type="ECO:0000256" key="2">
    <source>
        <dbReference type="ARBA" id="ARBA00023125"/>
    </source>
</evidence>
<dbReference type="SUPFAM" id="SSF51206">
    <property type="entry name" value="cAMP-binding domain-like"/>
    <property type="match status" value="1"/>
</dbReference>
<dbReference type="Pfam" id="PF00027">
    <property type="entry name" value="cNMP_binding"/>
    <property type="match status" value="1"/>
</dbReference>
<dbReference type="Gene3D" id="3.40.50.2300">
    <property type="match status" value="1"/>
</dbReference>
<keyword evidence="2" id="KW-0238">DNA-binding</keyword>
<gene>
    <name evidence="7" type="ORF">F6X53_18255</name>
</gene>
<dbReference type="GO" id="GO:0005829">
    <property type="term" value="C:cytosol"/>
    <property type="evidence" value="ECO:0007669"/>
    <property type="project" value="TreeGrafter"/>
</dbReference>
<dbReference type="AlphaFoldDB" id="A0A6L3SYB6"/>
<dbReference type="GO" id="GO:0003700">
    <property type="term" value="F:DNA-binding transcription factor activity"/>
    <property type="evidence" value="ECO:0007669"/>
    <property type="project" value="TreeGrafter"/>
</dbReference>
<keyword evidence="1" id="KW-0805">Transcription regulation</keyword>